<evidence type="ECO:0000259" key="1">
    <source>
        <dbReference type="Pfam" id="PF03551"/>
    </source>
</evidence>
<dbReference type="EMBL" id="CP118166">
    <property type="protein sequence ID" value="WDI30431.1"/>
    <property type="molecule type" value="Genomic_DNA"/>
</dbReference>
<dbReference type="InterPro" id="IPR005149">
    <property type="entry name" value="Tscrpt_reg_PadR_N"/>
</dbReference>
<dbReference type="SUPFAM" id="SSF46785">
    <property type="entry name" value="Winged helix' DNA-binding domain"/>
    <property type="match status" value="1"/>
</dbReference>
<keyword evidence="3" id="KW-1185">Reference proteome</keyword>
<sequence length="182" mass="20795">MARDLTNLENVALAHLWKVQPCTGHQLRLAFESSSAGRYSGSSGAIYPLLRRLESSGLIRSRVGANGEQQKKLYTITARGLAAAKRWLLKLEPKDAFADDPIKTRFQYIRLLDEKFQAEWFRLAIAALEEQDDMMRKEYAAEEYKNVVDQLVMTSVIKANRERRRWLRKAEEALAASDCAMT</sequence>
<dbReference type="RefSeq" id="WP_274492233.1">
    <property type="nucleotide sequence ID" value="NZ_CP118166.1"/>
</dbReference>
<dbReference type="KEGG" id="hfl:PUV54_10725"/>
<name>A0AAF0CDZ1_9PROT</name>
<evidence type="ECO:0000313" key="3">
    <source>
        <dbReference type="Proteomes" id="UP001214043"/>
    </source>
</evidence>
<accession>A0AAF0CDZ1</accession>
<proteinExistence type="predicted"/>
<protein>
    <submittedName>
        <fullName evidence="2">PadR family transcriptional regulator</fullName>
    </submittedName>
</protein>
<dbReference type="AlphaFoldDB" id="A0AAF0CDZ1"/>
<gene>
    <name evidence="2" type="ORF">PUV54_10725</name>
</gene>
<dbReference type="Proteomes" id="UP001214043">
    <property type="component" value="Chromosome"/>
</dbReference>
<reference evidence="2" key="1">
    <citation type="submission" date="2023-02" db="EMBL/GenBank/DDBJ databases">
        <title>Genome sequence of Hyphococcus flavus.</title>
        <authorList>
            <person name="Rong J.-C."/>
            <person name="Zhao Q."/>
            <person name="Yi M."/>
            <person name="Wu J.-Y."/>
        </authorList>
    </citation>
    <scope>NUCLEOTIDE SEQUENCE</scope>
    <source>
        <strain evidence="2">MCCC 1K03223</strain>
    </source>
</reference>
<organism evidence="2 3">
    <name type="scientific">Hyphococcus flavus</name>
    <dbReference type="NCBI Taxonomy" id="1866326"/>
    <lineage>
        <taxon>Bacteria</taxon>
        <taxon>Pseudomonadati</taxon>
        <taxon>Pseudomonadota</taxon>
        <taxon>Alphaproteobacteria</taxon>
        <taxon>Parvularculales</taxon>
        <taxon>Parvularculaceae</taxon>
        <taxon>Hyphococcus</taxon>
    </lineage>
</organism>
<dbReference type="InterPro" id="IPR036390">
    <property type="entry name" value="WH_DNA-bd_sf"/>
</dbReference>
<dbReference type="Gene3D" id="1.10.10.10">
    <property type="entry name" value="Winged helix-like DNA-binding domain superfamily/Winged helix DNA-binding domain"/>
    <property type="match status" value="1"/>
</dbReference>
<evidence type="ECO:0000313" key="2">
    <source>
        <dbReference type="EMBL" id="WDI30431.1"/>
    </source>
</evidence>
<dbReference type="PANTHER" id="PTHR43252:SF2">
    <property type="entry name" value="TRANSCRIPTION REGULATOR, PADR-LIKE FAMILY"/>
    <property type="match status" value="1"/>
</dbReference>
<feature type="domain" description="Transcription regulator PadR N-terminal" evidence="1">
    <location>
        <begin position="13"/>
        <end position="84"/>
    </location>
</feature>
<dbReference type="InterPro" id="IPR036388">
    <property type="entry name" value="WH-like_DNA-bd_sf"/>
</dbReference>
<dbReference type="PANTHER" id="PTHR43252">
    <property type="entry name" value="TRANSCRIPTIONAL REGULATOR YQJI"/>
    <property type="match status" value="1"/>
</dbReference>
<dbReference type="Pfam" id="PF03551">
    <property type="entry name" value="PadR"/>
    <property type="match status" value="1"/>
</dbReference>